<name>A0ACB8ABH2_9AGAM</name>
<accession>A0ACB8ABH2</accession>
<reference evidence="1" key="1">
    <citation type="journal article" date="2021" name="New Phytol.">
        <title>Evolutionary innovations through gain and loss of genes in the ectomycorrhizal Boletales.</title>
        <authorList>
            <person name="Wu G."/>
            <person name="Miyauchi S."/>
            <person name="Morin E."/>
            <person name="Kuo A."/>
            <person name="Drula E."/>
            <person name="Varga T."/>
            <person name="Kohler A."/>
            <person name="Feng B."/>
            <person name="Cao Y."/>
            <person name="Lipzen A."/>
            <person name="Daum C."/>
            <person name="Hundley H."/>
            <person name="Pangilinan J."/>
            <person name="Johnson J."/>
            <person name="Barry K."/>
            <person name="LaButti K."/>
            <person name="Ng V."/>
            <person name="Ahrendt S."/>
            <person name="Min B."/>
            <person name="Choi I.G."/>
            <person name="Park H."/>
            <person name="Plett J.M."/>
            <person name="Magnuson J."/>
            <person name="Spatafora J.W."/>
            <person name="Nagy L.G."/>
            <person name="Henrissat B."/>
            <person name="Grigoriev I.V."/>
            <person name="Yang Z.L."/>
            <person name="Xu J."/>
            <person name="Martin F.M."/>
        </authorList>
    </citation>
    <scope>NUCLEOTIDE SEQUENCE</scope>
    <source>
        <strain evidence="1">ATCC 28755</strain>
    </source>
</reference>
<evidence type="ECO:0000313" key="2">
    <source>
        <dbReference type="Proteomes" id="UP000790377"/>
    </source>
</evidence>
<evidence type="ECO:0000313" key="1">
    <source>
        <dbReference type="EMBL" id="KAH7910067.1"/>
    </source>
</evidence>
<sequence length="339" mass="38324">MIVPVSFSEDLRVREAFGIAGCTLFVWDYILTFEEEVRYIWQAPWTVSKVSFLVSRYGNLACQTFVRVEEAGLLSHGSEAWCHKFNLFTASYMIVSSESIHILVLMRAWAIWGCTKRVVVSLISIYVTYLLLLLSMTILGAVSTSFHTFQYLGEIGICVGVIPPYIWTIFLASLILDTTVFALTMRSLRKYSRICRHLYPSQLLHQLIKDASIFFFVSTINNIAIMLLWTVYRSSPVYFLSITFTIPILSITGQRLVLNLRGLQTRSYTTGELSREVDRQIMAFEQGAGANNLYAPPVGWEDTEMTDSVELTSASTSTAVRENDEQKVEDADAKPTCSV</sequence>
<protein>
    <submittedName>
        <fullName evidence="1">Uncharacterized protein</fullName>
    </submittedName>
</protein>
<dbReference type="EMBL" id="MU267729">
    <property type="protein sequence ID" value="KAH7910067.1"/>
    <property type="molecule type" value="Genomic_DNA"/>
</dbReference>
<gene>
    <name evidence="1" type="ORF">BJ138DRAFT_153658</name>
</gene>
<comment type="caution">
    <text evidence="1">The sequence shown here is derived from an EMBL/GenBank/DDBJ whole genome shotgun (WGS) entry which is preliminary data.</text>
</comment>
<proteinExistence type="predicted"/>
<organism evidence="1 2">
    <name type="scientific">Hygrophoropsis aurantiaca</name>
    <dbReference type="NCBI Taxonomy" id="72124"/>
    <lineage>
        <taxon>Eukaryota</taxon>
        <taxon>Fungi</taxon>
        <taxon>Dikarya</taxon>
        <taxon>Basidiomycota</taxon>
        <taxon>Agaricomycotina</taxon>
        <taxon>Agaricomycetes</taxon>
        <taxon>Agaricomycetidae</taxon>
        <taxon>Boletales</taxon>
        <taxon>Coniophorineae</taxon>
        <taxon>Hygrophoropsidaceae</taxon>
        <taxon>Hygrophoropsis</taxon>
    </lineage>
</organism>
<dbReference type="Proteomes" id="UP000790377">
    <property type="component" value="Unassembled WGS sequence"/>
</dbReference>
<keyword evidence="2" id="KW-1185">Reference proteome</keyword>